<evidence type="ECO:0000256" key="8">
    <source>
        <dbReference type="ARBA" id="ARBA00022777"/>
    </source>
</evidence>
<dbReference type="EMBL" id="JAXQNO010000024">
    <property type="protein sequence ID" value="KAK4763315.1"/>
    <property type="molecule type" value="Genomic_DNA"/>
</dbReference>
<evidence type="ECO:0000256" key="5">
    <source>
        <dbReference type="ARBA" id="ARBA00022679"/>
    </source>
</evidence>
<comment type="subcellular location">
    <subcellularLocation>
        <location evidence="1">Cell membrane</location>
        <topology evidence="1">Single-pass membrane protein</topology>
    </subcellularLocation>
</comment>
<comment type="caution">
    <text evidence="19">The sequence shown here is derived from an EMBL/GenBank/DDBJ whole genome shotgun (WGS) entry which is preliminary data.</text>
</comment>
<evidence type="ECO:0000256" key="9">
    <source>
        <dbReference type="ARBA" id="ARBA00022840"/>
    </source>
</evidence>
<evidence type="ECO:0000256" key="14">
    <source>
        <dbReference type="PROSITE-ProRule" id="PRU10141"/>
    </source>
</evidence>
<evidence type="ECO:0000256" key="7">
    <source>
        <dbReference type="ARBA" id="ARBA00022741"/>
    </source>
</evidence>
<dbReference type="Gene3D" id="1.10.510.10">
    <property type="entry name" value="Transferase(Phosphotransferase) domain 1"/>
    <property type="match status" value="1"/>
</dbReference>
<evidence type="ECO:0000256" key="12">
    <source>
        <dbReference type="ARBA" id="ARBA00047899"/>
    </source>
</evidence>
<dbReference type="PROSITE" id="PS00108">
    <property type="entry name" value="PROTEIN_KINASE_ST"/>
    <property type="match status" value="1"/>
</dbReference>
<dbReference type="InterPro" id="IPR011009">
    <property type="entry name" value="Kinase-like_dom_sf"/>
</dbReference>
<evidence type="ECO:0000256" key="10">
    <source>
        <dbReference type="ARBA" id="ARBA00022989"/>
    </source>
</evidence>
<dbReference type="AlphaFoldDB" id="A0AAN7KIB3"/>
<sequence length="407" mass="45564">MNYSYGSPPPPPASSNTYDPPSRTSTSKGLVVGAVIGAVVLTLLPLLTLLGIYCTKKRRKRDDEKMVLNPIPPPSPNIILGFSKTKFTYDELAMATREFSEANLLGQGGFGYVHKGVLSNGEEVAVKQLKAWNEQGYREFQAEVEIISRVHHRHLVSLVGYCISGSRRILVYEFVPNSTLDFHLHAKGQPPLDWPTRLKIAVGSAKGLAYLHEDCHPKIIHCDIKSSNILLDLDFEAKLADFGHAKFKPDANTILSPCYGYFRVRYSSPCFSGFSEFNYAQWTPAASFHFTAQLCATWRYLAPEYASSGKLTVKSDVFSFGVMLLELITGRRTVNTSPTAMDDSLTDWPSQARPLLPEVLEDGKYHALVDPRLQDHYNHDEMRRAVACAACIRYEARRRPRMSQANI</sequence>
<accession>A0AAN7KIB3</accession>
<feature type="transmembrane region" description="Helical" evidence="17">
    <location>
        <begin position="30"/>
        <end position="53"/>
    </location>
</feature>
<dbReference type="InterPro" id="IPR000719">
    <property type="entry name" value="Prot_kinase_dom"/>
</dbReference>
<feature type="region of interest" description="Disordered" evidence="16">
    <location>
        <begin position="1"/>
        <end position="24"/>
    </location>
</feature>
<reference evidence="19 20" key="1">
    <citation type="journal article" date="2023" name="Hortic Res">
        <title>Pangenome of water caltrop reveals structural variations and asymmetric subgenome divergence after allopolyploidization.</title>
        <authorList>
            <person name="Zhang X."/>
            <person name="Chen Y."/>
            <person name="Wang L."/>
            <person name="Yuan Y."/>
            <person name="Fang M."/>
            <person name="Shi L."/>
            <person name="Lu R."/>
            <person name="Comes H.P."/>
            <person name="Ma Y."/>
            <person name="Chen Y."/>
            <person name="Huang G."/>
            <person name="Zhou Y."/>
            <person name="Zheng Z."/>
            <person name="Qiu Y."/>
        </authorList>
    </citation>
    <scope>NUCLEOTIDE SEQUENCE [LARGE SCALE GENOMIC DNA]</scope>
    <source>
        <strain evidence="19">F231</strain>
    </source>
</reference>
<comment type="catalytic activity">
    <reaction evidence="12">
        <text>L-threonyl-[protein] + ATP = O-phospho-L-threonyl-[protein] + ADP + H(+)</text>
        <dbReference type="Rhea" id="RHEA:46608"/>
        <dbReference type="Rhea" id="RHEA-COMP:11060"/>
        <dbReference type="Rhea" id="RHEA-COMP:11605"/>
        <dbReference type="ChEBI" id="CHEBI:15378"/>
        <dbReference type="ChEBI" id="CHEBI:30013"/>
        <dbReference type="ChEBI" id="CHEBI:30616"/>
        <dbReference type="ChEBI" id="CHEBI:61977"/>
        <dbReference type="ChEBI" id="CHEBI:456216"/>
        <dbReference type="EC" id="2.7.11.1"/>
    </reaction>
</comment>
<evidence type="ECO:0000256" key="2">
    <source>
        <dbReference type="ARBA" id="ARBA00012513"/>
    </source>
</evidence>
<protein>
    <recommendedName>
        <fullName evidence="2">non-specific serine/threonine protein kinase</fullName>
        <ecNumber evidence="2">2.7.11.1</ecNumber>
    </recommendedName>
</protein>
<evidence type="ECO:0000256" key="15">
    <source>
        <dbReference type="RuleBase" id="RU000304"/>
    </source>
</evidence>
<keyword evidence="11 17" id="KW-0472">Membrane</keyword>
<dbReference type="GO" id="GO:0005524">
    <property type="term" value="F:ATP binding"/>
    <property type="evidence" value="ECO:0007669"/>
    <property type="project" value="UniProtKB-UniRule"/>
</dbReference>
<dbReference type="Pfam" id="PF07714">
    <property type="entry name" value="PK_Tyr_Ser-Thr"/>
    <property type="match status" value="2"/>
</dbReference>
<dbReference type="InterPro" id="IPR047117">
    <property type="entry name" value="PERK1-13-like"/>
</dbReference>
<dbReference type="InterPro" id="IPR001245">
    <property type="entry name" value="Ser-Thr/Tyr_kinase_cat_dom"/>
</dbReference>
<dbReference type="CDD" id="cd14066">
    <property type="entry name" value="STKc_IRAK"/>
    <property type="match status" value="1"/>
</dbReference>
<dbReference type="PANTHER" id="PTHR47982:SF35">
    <property type="entry name" value="PROLINE-RICH RECEPTOR-LIKE PROTEIN KINASE PERK1-RELATED"/>
    <property type="match status" value="1"/>
</dbReference>
<keyword evidence="6 17" id="KW-0812">Transmembrane</keyword>
<feature type="binding site" evidence="14">
    <location>
        <position position="127"/>
    </location>
    <ligand>
        <name>ATP</name>
        <dbReference type="ChEBI" id="CHEBI:30616"/>
    </ligand>
</feature>
<name>A0AAN7KIB3_TRANT</name>
<evidence type="ECO:0000256" key="1">
    <source>
        <dbReference type="ARBA" id="ARBA00004162"/>
    </source>
</evidence>
<dbReference type="GO" id="GO:0004674">
    <property type="term" value="F:protein serine/threonine kinase activity"/>
    <property type="evidence" value="ECO:0007669"/>
    <property type="project" value="UniProtKB-KW"/>
</dbReference>
<dbReference type="InterPro" id="IPR017441">
    <property type="entry name" value="Protein_kinase_ATP_BS"/>
</dbReference>
<dbReference type="PANTHER" id="PTHR47982">
    <property type="entry name" value="PROLINE-RICH RECEPTOR-LIKE PROTEIN KINASE PERK4"/>
    <property type="match status" value="1"/>
</dbReference>
<dbReference type="Gene3D" id="3.30.200.20">
    <property type="entry name" value="Phosphorylase Kinase, domain 1"/>
    <property type="match status" value="1"/>
</dbReference>
<keyword evidence="7 14" id="KW-0547">Nucleotide-binding</keyword>
<evidence type="ECO:0000313" key="20">
    <source>
        <dbReference type="Proteomes" id="UP001346149"/>
    </source>
</evidence>
<evidence type="ECO:0000256" key="3">
    <source>
        <dbReference type="ARBA" id="ARBA00022475"/>
    </source>
</evidence>
<dbReference type="GO" id="GO:0005886">
    <property type="term" value="C:plasma membrane"/>
    <property type="evidence" value="ECO:0007669"/>
    <property type="project" value="UniProtKB-SubCell"/>
</dbReference>
<gene>
    <name evidence="19" type="ORF">SAY86_009083</name>
</gene>
<organism evidence="19 20">
    <name type="scientific">Trapa natans</name>
    <name type="common">Water chestnut</name>
    <dbReference type="NCBI Taxonomy" id="22666"/>
    <lineage>
        <taxon>Eukaryota</taxon>
        <taxon>Viridiplantae</taxon>
        <taxon>Streptophyta</taxon>
        <taxon>Embryophyta</taxon>
        <taxon>Tracheophyta</taxon>
        <taxon>Spermatophyta</taxon>
        <taxon>Magnoliopsida</taxon>
        <taxon>eudicotyledons</taxon>
        <taxon>Gunneridae</taxon>
        <taxon>Pentapetalae</taxon>
        <taxon>rosids</taxon>
        <taxon>malvids</taxon>
        <taxon>Myrtales</taxon>
        <taxon>Lythraceae</taxon>
        <taxon>Trapa</taxon>
    </lineage>
</organism>
<dbReference type="PROSITE" id="PS50011">
    <property type="entry name" value="PROTEIN_KINASE_DOM"/>
    <property type="match status" value="1"/>
</dbReference>
<dbReference type="Proteomes" id="UP001346149">
    <property type="component" value="Unassembled WGS sequence"/>
</dbReference>
<evidence type="ECO:0000256" key="6">
    <source>
        <dbReference type="ARBA" id="ARBA00022692"/>
    </source>
</evidence>
<evidence type="ECO:0000256" key="11">
    <source>
        <dbReference type="ARBA" id="ARBA00023136"/>
    </source>
</evidence>
<dbReference type="FunFam" id="1.10.510.10:FF:001424">
    <property type="entry name" value="Protein kinase superfamily protein"/>
    <property type="match status" value="1"/>
</dbReference>
<feature type="domain" description="Protein kinase" evidence="18">
    <location>
        <begin position="99"/>
        <end position="407"/>
    </location>
</feature>
<dbReference type="EC" id="2.7.11.1" evidence="2"/>
<evidence type="ECO:0000313" key="19">
    <source>
        <dbReference type="EMBL" id="KAK4763315.1"/>
    </source>
</evidence>
<proteinExistence type="inferred from homology"/>
<keyword evidence="20" id="KW-1185">Reference proteome</keyword>
<evidence type="ECO:0000256" key="4">
    <source>
        <dbReference type="ARBA" id="ARBA00022527"/>
    </source>
</evidence>
<keyword evidence="9 14" id="KW-0067">ATP-binding</keyword>
<comment type="similarity">
    <text evidence="15">Belongs to the protein kinase superfamily.</text>
</comment>
<keyword evidence="5" id="KW-0808">Transferase</keyword>
<dbReference type="FunFam" id="3.30.200.20:FF:000212">
    <property type="entry name" value="Proline-rich receptor-like protein kinase PERK8"/>
    <property type="match status" value="1"/>
</dbReference>
<dbReference type="SMART" id="SM00220">
    <property type="entry name" value="S_TKc"/>
    <property type="match status" value="1"/>
</dbReference>
<evidence type="ECO:0000259" key="18">
    <source>
        <dbReference type="PROSITE" id="PS50011"/>
    </source>
</evidence>
<dbReference type="InterPro" id="IPR008271">
    <property type="entry name" value="Ser/Thr_kinase_AS"/>
</dbReference>
<dbReference type="PROSITE" id="PS00107">
    <property type="entry name" value="PROTEIN_KINASE_ATP"/>
    <property type="match status" value="1"/>
</dbReference>
<evidence type="ECO:0000256" key="13">
    <source>
        <dbReference type="ARBA" id="ARBA00048679"/>
    </source>
</evidence>
<comment type="catalytic activity">
    <reaction evidence="13">
        <text>L-seryl-[protein] + ATP = O-phospho-L-seryl-[protein] + ADP + H(+)</text>
        <dbReference type="Rhea" id="RHEA:17989"/>
        <dbReference type="Rhea" id="RHEA-COMP:9863"/>
        <dbReference type="Rhea" id="RHEA-COMP:11604"/>
        <dbReference type="ChEBI" id="CHEBI:15378"/>
        <dbReference type="ChEBI" id="CHEBI:29999"/>
        <dbReference type="ChEBI" id="CHEBI:30616"/>
        <dbReference type="ChEBI" id="CHEBI:83421"/>
        <dbReference type="ChEBI" id="CHEBI:456216"/>
        <dbReference type="EC" id="2.7.11.1"/>
    </reaction>
</comment>
<dbReference type="SUPFAM" id="SSF56112">
    <property type="entry name" value="Protein kinase-like (PK-like)"/>
    <property type="match status" value="1"/>
</dbReference>
<keyword evidence="4 15" id="KW-0723">Serine/threonine-protein kinase</keyword>
<keyword evidence="3" id="KW-1003">Cell membrane</keyword>
<evidence type="ECO:0000256" key="17">
    <source>
        <dbReference type="SAM" id="Phobius"/>
    </source>
</evidence>
<keyword evidence="8" id="KW-0418">Kinase</keyword>
<evidence type="ECO:0000256" key="16">
    <source>
        <dbReference type="SAM" id="MobiDB-lite"/>
    </source>
</evidence>
<keyword evidence="10 17" id="KW-1133">Transmembrane helix</keyword>